<dbReference type="Proteomes" id="UP000298787">
    <property type="component" value="Chromosome 4"/>
</dbReference>
<name>A0A4U5U5I7_COLLU</name>
<accession>A0A4U5U5I7</accession>
<organism evidence="1 2">
    <name type="scientific">Collichthys lucidus</name>
    <name type="common">Big head croaker</name>
    <name type="synonym">Sciaena lucida</name>
    <dbReference type="NCBI Taxonomy" id="240159"/>
    <lineage>
        <taxon>Eukaryota</taxon>
        <taxon>Metazoa</taxon>
        <taxon>Chordata</taxon>
        <taxon>Craniata</taxon>
        <taxon>Vertebrata</taxon>
        <taxon>Euteleostomi</taxon>
        <taxon>Actinopterygii</taxon>
        <taxon>Neopterygii</taxon>
        <taxon>Teleostei</taxon>
        <taxon>Neoteleostei</taxon>
        <taxon>Acanthomorphata</taxon>
        <taxon>Eupercaria</taxon>
        <taxon>Sciaenidae</taxon>
        <taxon>Collichthys</taxon>
    </lineage>
</organism>
<protein>
    <submittedName>
        <fullName evidence="1">Uncharacterized protein</fullName>
    </submittedName>
</protein>
<dbReference type="PANTHER" id="PTHR37162">
    <property type="entry name" value="HAT FAMILY DIMERISATION DOMAINCONTAINING PROTEIN-RELATED"/>
    <property type="match status" value="1"/>
</dbReference>
<reference evidence="1 2" key="1">
    <citation type="submission" date="2019-01" db="EMBL/GenBank/DDBJ databases">
        <title>Genome Assembly of Collichthys lucidus.</title>
        <authorList>
            <person name="Cai M."/>
            <person name="Xiao S."/>
        </authorList>
    </citation>
    <scope>NUCLEOTIDE SEQUENCE [LARGE SCALE GENOMIC DNA]</scope>
    <source>
        <strain evidence="1">JT15FE1705JMU</strain>
        <tissue evidence="1">Muscle</tissue>
    </source>
</reference>
<keyword evidence="2" id="KW-1185">Reference proteome</keyword>
<sequence>MQTCHLSAKFRRFEIKMGHFSESRRSEEKINGGGGVSARMSKSERTSVYAQNYTILSFPAVLADGGKIAARMRDLGVKDAIIIKQLDAGLRCSWSFAWLDLQYHVEVKGKEREFLLSDVFRKIEKVGHARCILCHKEINYGNKGSHALLAHCKTELHKKKVCDLSGTHNIASLLASDAGPSTSAPNQGPENIRQQCQPKLPTPIASRIANSEAMVLGVLAERSLPFSIAPVIVELAQTLALDKEALQGMKLSRTAAAYKMVYGLGRTYSDRTLSYMRSRPFSLNIDESTTTKSYYHDGLKKVLVEHLGTLEILKGTAASLERELCQFFEQNNIPWKNLVSILMDSCAVMRGSKTGLETRIQQHCPGLLDIDGDSCHHMHNCAKKFAEPFERHLEQLFSDLQMDHQWCPDQVQYFKETCLLMSIPASSPQRGFVNDRWLSAYDASMSTFRMLPAYEVLYYGYLSVEDQELYQEPLEALYTKYSVREYFTTLSPRALVNLVLEDHMVLPARQMYVGQDADTFRTNTPNHAAKLPLDSQTLKALSALDPLLRGHSQGPIQLKRLSGMLNHLLPTGCDVHQEILKFSVDLALPVFREGDCFVEWVESAFSLMNKVLDNKSGNMNITTCDAIQTVKYNHLARGKSAVELFRRENVRYGEVDRVLCKNIQTAGTTDKCQRQQHLKKAECGVLQSATASRAEMADKEKQARLRHAAKHRKRACEILVQAKKKKT</sequence>
<evidence type="ECO:0000313" key="2">
    <source>
        <dbReference type="Proteomes" id="UP000298787"/>
    </source>
</evidence>
<evidence type="ECO:0000313" key="1">
    <source>
        <dbReference type="EMBL" id="TKS69503.1"/>
    </source>
</evidence>
<dbReference type="EMBL" id="CM014081">
    <property type="protein sequence ID" value="TKS69503.1"/>
    <property type="molecule type" value="Genomic_DNA"/>
</dbReference>
<proteinExistence type="predicted"/>
<dbReference type="AlphaFoldDB" id="A0A4U5U5I7"/>
<gene>
    <name evidence="1" type="ORF">D9C73_003568</name>
</gene>
<dbReference type="PANTHER" id="PTHR37162:SF1">
    <property type="entry name" value="BED-TYPE DOMAIN-CONTAINING PROTEIN"/>
    <property type="match status" value="1"/>
</dbReference>